<dbReference type="AlphaFoldDB" id="A0A1G8LV04"/>
<proteinExistence type="predicted"/>
<dbReference type="Gene3D" id="1.20.120.530">
    <property type="entry name" value="GntR ligand-binding domain-like"/>
    <property type="match status" value="1"/>
</dbReference>
<dbReference type="InterPro" id="IPR011711">
    <property type="entry name" value="GntR_C"/>
</dbReference>
<gene>
    <name evidence="5" type="ORF">SAMN04487993_100716</name>
</gene>
<sequence>MGNAGKTTNSDWLRRSLMTLVQAGGGGERASNHTAFVVDQLGRAIVAGEYPPETMIPLDPDLCEMFGVSRTVVREAKKTLIAKGLIQSKAKVGTHVRPANEWTMFDQDVMRWHATVKNPTRFYEELFEIRMIFEPAAAAQAAARTNRIACAQLYELCDDLARADSRADFALADYEFHKEVLRLSGNRFLQSLGDLVQTALYSLFLSDQGAALSDRREKVAQSHRAIVAAIASGAPQEAREAMRRVIQDGYWNAVPEKAALL</sequence>
<dbReference type="SUPFAM" id="SSF48008">
    <property type="entry name" value="GntR ligand-binding domain-like"/>
    <property type="match status" value="1"/>
</dbReference>
<dbReference type="SMART" id="SM00895">
    <property type="entry name" value="FCD"/>
    <property type="match status" value="1"/>
</dbReference>
<dbReference type="CDD" id="cd07377">
    <property type="entry name" value="WHTH_GntR"/>
    <property type="match status" value="1"/>
</dbReference>
<protein>
    <submittedName>
        <fullName evidence="5">Transcriptional regulator, GntR family</fullName>
    </submittedName>
</protein>
<dbReference type="GO" id="GO:0003677">
    <property type="term" value="F:DNA binding"/>
    <property type="evidence" value="ECO:0007669"/>
    <property type="project" value="UniProtKB-KW"/>
</dbReference>
<name>A0A1G8LV04_9RHOB</name>
<evidence type="ECO:0000259" key="4">
    <source>
        <dbReference type="PROSITE" id="PS50949"/>
    </source>
</evidence>
<dbReference type="PROSITE" id="PS50949">
    <property type="entry name" value="HTH_GNTR"/>
    <property type="match status" value="1"/>
</dbReference>
<dbReference type="PANTHER" id="PTHR43537:SF44">
    <property type="entry name" value="GNTR FAMILY REGULATORY PROTEIN"/>
    <property type="match status" value="1"/>
</dbReference>
<reference evidence="5 6" key="1">
    <citation type="submission" date="2016-10" db="EMBL/GenBank/DDBJ databases">
        <authorList>
            <person name="de Groot N.N."/>
        </authorList>
    </citation>
    <scope>NUCLEOTIDE SEQUENCE [LARGE SCALE GENOMIC DNA]</scope>
    <source>
        <strain evidence="5 6">DSM 26424</strain>
    </source>
</reference>
<keyword evidence="3" id="KW-0804">Transcription</keyword>
<keyword evidence="1" id="KW-0805">Transcription regulation</keyword>
<dbReference type="EMBL" id="FNEJ01000007">
    <property type="protein sequence ID" value="SDI59519.1"/>
    <property type="molecule type" value="Genomic_DNA"/>
</dbReference>
<dbReference type="Gene3D" id="1.10.10.10">
    <property type="entry name" value="Winged helix-like DNA-binding domain superfamily/Winged helix DNA-binding domain"/>
    <property type="match status" value="1"/>
</dbReference>
<dbReference type="InterPro" id="IPR036390">
    <property type="entry name" value="WH_DNA-bd_sf"/>
</dbReference>
<dbReference type="Proteomes" id="UP000199093">
    <property type="component" value="Unassembled WGS sequence"/>
</dbReference>
<dbReference type="PRINTS" id="PR00035">
    <property type="entry name" value="HTHGNTR"/>
</dbReference>
<accession>A0A1G8LV04</accession>
<dbReference type="GO" id="GO:0003700">
    <property type="term" value="F:DNA-binding transcription factor activity"/>
    <property type="evidence" value="ECO:0007669"/>
    <property type="project" value="InterPro"/>
</dbReference>
<dbReference type="SUPFAM" id="SSF46785">
    <property type="entry name" value="Winged helix' DNA-binding domain"/>
    <property type="match status" value="1"/>
</dbReference>
<evidence type="ECO:0000313" key="5">
    <source>
        <dbReference type="EMBL" id="SDI59519.1"/>
    </source>
</evidence>
<evidence type="ECO:0000256" key="1">
    <source>
        <dbReference type="ARBA" id="ARBA00023015"/>
    </source>
</evidence>
<evidence type="ECO:0000313" key="6">
    <source>
        <dbReference type="Proteomes" id="UP000199093"/>
    </source>
</evidence>
<dbReference type="Pfam" id="PF00392">
    <property type="entry name" value="GntR"/>
    <property type="match status" value="1"/>
</dbReference>
<keyword evidence="2" id="KW-0238">DNA-binding</keyword>
<dbReference type="STRING" id="555512.SAMN04487993_100716"/>
<dbReference type="InterPro" id="IPR036388">
    <property type="entry name" value="WH-like_DNA-bd_sf"/>
</dbReference>
<dbReference type="Pfam" id="PF07729">
    <property type="entry name" value="FCD"/>
    <property type="match status" value="1"/>
</dbReference>
<dbReference type="SMART" id="SM00345">
    <property type="entry name" value="HTH_GNTR"/>
    <property type="match status" value="1"/>
</dbReference>
<feature type="domain" description="HTH gntR-type" evidence="4">
    <location>
        <begin position="31"/>
        <end position="99"/>
    </location>
</feature>
<keyword evidence="6" id="KW-1185">Reference proteome</keyword>
<dbReference type="InterPro" id="IPR000524">
    <property type="entry name" value="Tscrpt_reg_HTH_GntR"/>
</dbReference>
<evidence type="ECO:0000256" key="3">
    <source>
        <dbReference type="ARBA" id="ARBA00023163"/>
    </source>
</evidence>
<dbReference type="InterPro" id="IPR008920">
    <property type="entry name" value="TF_FadR/GntR_C"/>
</dbReference>
<organism evidence="5 6">
    <name type="scientific">Salipiger marinus</name>
    <dbReference type="NCBI Taxonomy" id="555512"/>
    <lineage>
        <taxon>Bacteria</taxon>
        <taxon>Pseudomonadati</taxon>
        <taxon>Pseudomonadota</taxon>
        <taxon>Alphaproteobacteria</taxon>
        <taxon>Rhodobacterales</taxon>
        <taxon>Roseobacteraceae</taxon>
        <taxon>Salipiger</taxon>
    </lineage>
</organism>
<evidence type="ECO:0000256" key="2">
    <source>
        <dbReference type="ARBA" id="ARBA00023125"/>
    </source>
</evidence>
<dbReference type="PANTHER" id="PTHR43537">
    <property type="entry name" value="TRANSCRIPTIONAL REGULATOR, GNTR FAMILY"/>
    <property type="match status" value="1"/>
</dbReference>